<evidence type="ECO:0000313" key="2">
    <source>
        <dbReference type="Proteomes" id="UP000605846"/>
    </source>
</evidence>
<accession>A0A8H7EM08</accession>
<name>A0A8H7EM08_9FUNG</name>
<dbReference type="PANTHER" id="PTHR47718:SF3">
    <property type="entry name" value="PROTEIN FAR1-RELATED SEQUENCE 5-LIKE"/>
    <property type="match status" value="1"/>
</dbReference>
<keyword evidence="2" id="KW-1185">Reference proteome</keyword>
<dbReference type="Proteomes" id="UP000605846">
    <property type="component" value="Unassembled WGS sequence"/>
</dbReference>
<dbReference type="AlphaFoldDB" id="A0A8H7EM08"/>
<evidence type="ECO:0000313" key="1">
    <source>
        <dbReference type="EMBL" id="KAF7721048.1"/>
    </source>
</evidence>
<comment type="caution">
    <text evidence="1">The sequence shown here is derived from an EMBL/GenBank/DDBJ whole genome shotgun (WGS) entry which is preliminary data.</text>
</comment>
<protein>
    <submittedName>
        <fullName evidence="1">Uncharacterized protein</fullName>
    </submittedName>
</protein>
<dbReference type="PANTHER" id="PTHR47718">
    <property type="entry name" value="OS01G0519700 PROTEIN"/>
    <property type="match status" value="1"/>
</dbReference>
<feature type="non-terminal residue" evidence="1">
    <location>
        <position position="168"/>
    </location>
</feature>
<dbReference type="OrthoDB" id="2422440at2759"/>
<gene>
    <name evidence="1" type="ORF">EC973_005513</name>
</gene>
<dbReference type="EMBL" id="JABAYA010000313">
    <property type="protein sequence ID" value="KAF7721048.1"/>
    <property type="molecule type" value="Genomic_DNA"/>
</dbReference>
<sequence length="168" mass="19162">MNALIGKVFNTHTDVLNAAQALAKEYGFAVTTASSTPGHHIYIKCIHGGQYQNTRKLEDEERKICRTLVRSGCPWKMYASISAKHGHKFLVRKVAEDADHSHNLADDPTIYYQHRKPDISTDIRVRSITRHGVKLSQIYNEIRGDDGTPSMKMKDIYNFRGKMFKIAR</sequence>
<organism evidence="1 2">
    <name type="scientific">Apophysomyces ossiformis</name>
    <dbReference type="NCBI Taxonomy" id="679940"/>
    <lineage>
        <taxon>Eukaryota</taxon>
        <taxon>Fungi</taxon>
        <taxon>Fungi incertae sedis</taxon>
        <taxon>Mucoromycota</taxon>
        <taxon>Mucoromycotina</taxon>
        <taxon>Mucoromycetes</taxon>
        <taxon>Mucorales</taxon>
        <taxon>Mucorineae</taxon>
        <taxon>Mucoraceae</taxon>
        <taxon>Apophysomyces</taxon>
    </lineage>
</organism>
<reference evidence="1" key="1">
    <citation type="submission" date="2020-01" db="EMBL/GenBank/DDBJ databases">
        <title>Genome Sequencing of Three Apophysomyces-Like Fungal Strains Confirms a Novel Fungal Genus in the Mucoromycota with divergent Burkholderia-like Endosymbiotic Bacteria.</title>
        <authorList>
            <person name="Stajich J.E."/>
            <person name="Macias A.M."/>
            <person name="Carter-House D."/>
            <person name="Lovett B."/>
            <person name="Kasson L.R."/>
            <person name="Berry K."/>
            <person name="Grigoriev I."/>
            <person name="Chang Y."/>
            <person name="Spatafora J."/>
            <person name="Kasson M.T."/>
        </authorList>
    </citation>
    <scope>NUCLEOTIDE SEQUENCE</scope>
    <source>
        <strain evidence="1">NRRL A-21654</strain>
    </source>
</reference>
<proteinExistence type="predicted"/>